<organism evidence="10 11">
    <name type="scientific">Fimbriiglobus ruber</name>
    <dbReference type="NCBI Taxonomy" id="1908690"/>
    <lineage>
        <taxon>Bacteria</taxon>
        <taxon>Pseudomonadati</taxon>
        <taxon>Planctomycetota</taxon>
        <taxon>Planctomycetia</taxon>
        <taxon>Gemmatales</taxon>
        <taxon>Gemmataceae</taxon>
        <taxon>Fimbriiglobus</taxon>
    </lineage>
</organism>
<dbReference type="Gene3D" id="3.20.20.60">
    <property type="entry name" value="Phosphoenolpyruvate-binding domains"/>
    <property type="match status" value="1"/>
</dbReference>
<dbReference type="GO" id="GO:0046872">
    <property type="term" value="F:metal ion binding"/>
    <property type="evidence" value="ECO:0007669"/>
    <property type="project" value="UniProtKB-KW"/>
</dbReference>
<name>A0A225E2S4_9BACT</name>
<comment type="subunit">
    <text evidence="7">Homotetramer; dimer of dimers.</text>
</comment>
<protein>
    <recommendedName>
        <fullName evidence="9">Methylisocitrate lyase</fullName>
        <ecNumber evidence="9">4.1.3.30</ecNumber>
    </recommendedName>
</protein>
<evidence type="ECO:0000313" key="11">
    <source>
        <dbReference type="Proteomes" id="UP000214646"/>
    </source>
</evidence>
<dbReference type="InterPro" id="IPR040442">
    <property type="entry name" value="Pyrv_kinase-like_dom_sf"/>
</dbReference>
<evidence type="ECO:0000256" key="8">
    <source>
        <dbReference type="ARBA" id="ARBA00057039"/>
    </source>
</evidence>
<keyword evidence="6 9" id="KW-0456">Lyase</keyword>
<gene>
    <name evidence="10" type="ORF">FRUB_02574</name>
</gene>
<comment type="caution">
    <text evidence="10">The sequence shown here is derived from an EMBL/GenBank/DDBJ whole genome shotgun (WGS) entry which is preliminary data.</text>
</comment>
<evidence type="ECO:0000256" key="9">
    <source>
        <dbReference type="RuleBase" id="RU361121"/>
    </source>
</evidence>
<sequence length="302" mass="32629">MPDSASSRPPATNTPGRRLRDAWASGPVLLPGVFCPLVAKLAERIGFRAVYLSGGALSAATGVPDIGLLTLTEFVDEARRIARATPLPLLCDADTGFGEALNVERTVREFEAAGAAGIHLEDQEMPKRCGHLTGKSLVPAEAMAAKIRAATAARRDPDFVLIARTDARSVSGFDDAVHRAHLYLEAGADAIFPEAMESAEEFARFAREVPAPLLANMTEFGRGPLLDAAALGDMGYKLVLYPLTAFRVAMKAAHDTLAHLHRAGHQRESVPNMLTRAELYDLLGYTTYEARDRAYFAADERR</sequence>
<dbReference type="Pfam" id="PF13714">
    <property type="entry name" value="PEP_mutase"/>
    <property type="match status" value="1"/>
</dbReference>
<dbReference type="Proteomes" id="UP000214646">
    <property type="component" value="Unassembled WGS sequence"/>
</dbReference>
<dbReference type="PROSITE" id="PS00161">
    <property type="entry name" value="ISOCITRATE_LYASE"/>
    <property type="match status" value="1"/>
</dbReference>
<dbReference type="AlphaFoldDB" id="A0A225E2S4"/>
<keyword evidence="4" id="KW-0479">Metal-binding</keyword>
<evidence type="ECO:0000256" key="2">
    <source>
        <dbReference type="ARBA" id="ARBA00001946"/>
    </source>
</evidence>
<comment type="function">
    <text evidence="8">Involved in the catabolism of short chain fatty acids (SCFA) via the 2-methylcitrate cycle I (propionate degradation route). Catalyzes the thermodynamically favored C-C bond cleavage of (2R,3S)-2-methylisocitrate to yield pyruvate and succinate via an alpha-carboxy-carbanion intermediate.</text>
</comment>
<dbReference type="RefSeq" id="WP_088253901.1">
    <property type="nucleotide sequence ID" value="NZ_NIDE01000004.1"/>
</dbReference>
<comment type="cofactor">
    <cofactor evidence="2">
        <name>Mg(2+)</name>
        <dbReference type="ChEBI" id="CHEBI:18420"/>
    </cofactor>
</comment>
<comment type="function">
    <text evidence="9">Catalyzes the thermodynamically favored C-C bond cleavage of (2R,3S)-2-methylisocitrate to yield pyruvate and succinate.</text>
</comment>
<dbReference type="OrthoDB" id="8629576at2"/>
<reference evidence="11" key="1">
    <citation type="submission" date="2017-06" db="EMBL/GenBank/DDBJ databases">
        <title>Genome analysis of Fimbriiglobus ruber SP5, the first member of the order Planctomycetales with confirmed chitinolytic capability.</title>
        <authorList>
            <person name="Ravin N.V."/>
            <person name="Rakitin A.L."/>
            <person name="Ivanova A.A."/>
            <person name="Beletsky A.V."/>
            <person name="Kulichevskaya I.S."/>
            <person name="Mardanov A.V."/>
            <person name="Dedysh S.N."/>
        </authorList>
    </citation>
    <scope>NUCLEOTIDE SEQUENCE [LARGE SCALE GENOMIC DNA]</scope>
    <source>
        <strain evidence="11">SP5</strain>
    </source>
</reference>
<evidence type="ECO:0000256" key="6">
    <source>
        <dbReference type="ARBA" id="ARBA00023239"/>
    </source>
</evidence>
<dbReference type="PANTHER" id="PTHR42905:SF5">
    <property type="entry name" value="CARBOXYVINYL-CARBOXYPHOSPHONATE PHOSPHORYLMUTASE, CHLOROPLASTIC"/>
    <property type="match status" value="1"/>
</dbReference>
<evidence type="ECO:0000256" key="3">
    <source>
        <dbReference type="ARBA" id="ARBA00009282"/>
    </source>
</evidence>
<keyword evidence="11" id="KW-1185">Reference proteome</keyword>
<dbReference type="InterPro" id="IPR018523">
    <property type="entry name" value="Isocitrate_lyase_ph_CS"/>
</dbReference>
<evidence type="ECO:0000256" key="7">
    <source>
        <dbReference type="ARBA" id="ARBA00044762"/>
    </source>
</evidence>
<comment type="catalytic activity">
    <reaction evidence="1 9">
        <text>(2S,3R)-3-hydroxybutane-1,2,3-tricarboxylate = pyruvate + succinate</text>
        <dbReference type="Rhea" id="RHEA:16809"/>
        <dbReference type="ChEBI" id="CHEBI:15361"/>
        <dbReference type="ChEBI" id="CHEBI:30031"/>
        <dbReference type="ChEBI" id="CHEBI:57429"/>
        <dbReference type="EC" id="4.1.3.30"/>
    </reaction>
</comment>
<evidence type="ECO:0000313" key="10">
    <source>
        <dbReference type="EMBL" id="OWK42975.1"/>
    </source>
</evidence>
<proteinExistence type="inferred from homology"/>
<dbReference type="SUPFAM" id="SSF51621">
    <property type="entry name" value="Phosphoenolpyruvate/pyruvate domain"/>
    <property type="match status" value="1"/>
</dbReference>
<comment type="pathway">
    <text evidence="9">Organic acid metabolism; propanoate degradation.</text>
</comment>
<evidence type="ECO:0000256" key="1">
    <source>
        <dbReference type="ARBA" id="ARBA00001050"/>
    </source>
</evidence>
<dbReference type="GO" id="GO:0046421">
    <property type="term" value="F:methylisocitrate lyase activity"/>
    <property type="evidence" value="ECO:0007669"/>
    <property type="project" value="UniProtKB-EC"/>
</dbReference>
<comment type="similarity">
    <text evidence="3 9">Belongs to the isocitrate lyase/PEP mutase superfamily. Methylisocitrate lyase family.</text>
</comment>
<evidence type="ECO:0000256" key="4">
    <source>
        <dbReference type="ARBA" id="ARBA00022723"/>
    </source>
</evidence>
<evidence type="ECO:0000256" key="5">
    <source>
        <dbReference type="ARBA" id="ARBA00022842"/>
    </source>
</evidence>
<accession>A0A225E2S4</accession>
<dbReference type="InterPro" id="IPR015813">
    <property type="entry name" value="Pyrv/PenolPyrv_kinase-like_dom"/>
</dbReference>
<dbReference type="FunFam" id="3.20.20.60:FF:000009">
    <property type="entry name" value="2-methylisocitrate lyase"/>
    <property type="match status" value="1"/>
</dbReference>
<dbReference type="GO" id="GO:0019629">
    <property type="term" value="P:propionate catabolic process, 2-methylcitrate cycle"/>
    <property type="evidence" value="ECO:0007669"/>
    <property type="project" value="InterPro"/>
</dbReference>
<dbReference type="InterPro" id="IPR039556">
    <property type="entry name" value="ICL/PEPM"/>
</dbReference>
<dbReference type="EMBL" id="NIDE01000004">
    <property type="protein sequence ID" value="OWK42975.1"/>
    <property type="molecule type" value="Genomic_DNA"/>
</dbReference>
<dbReference type="PANTHER" id="PTHR42905">
    <property type="entry name" value="PHOSPHOENOLPYRUVATE CARBOXYLASE"/>
    <property type="match status" value="1"/>
</dbReference>
<dbReference type="EC" id="4.1.3.30" evidence="9"/>
<dbReference type="CDD" id="cd00377">
    <property type="entry name" value="ICL_PEPM"/>
    <property type="match status" value="1"/>
</dbReference>
<dbReference type="UniPathway" id="UPA00946"/>
<dbReference type="InterPro" id="IPR012695">
    <property type="entry name" value="PrpB"/>
</dbReference>
<dbReference type="NCBIfam" id="TIGR02317">
    <property type="entry name" value="prpB"/>
    <property type="match status" value="1"/>
</dbReference>
<keyword evidence="5" id="KW-0460">Magnesium</keyword>